<keyword evidence="10" id="KW-1185">Reference proteome</keyword>
<name>A0ABQ8L010_9APHY</name>
<dbReference type="SMART" id="SM01115">
    <property type="entry name" value="cwf21"/>
    <property type="match status" value="1"/>
</dbReference>
<accession>A0ABQ8L010</accession>
<keyword evidence="5" id="KW-0663">Pyridoxal phosphate</keyword>
<dbReference type="PRINTS" id="PR01217">
    <property type="entry name" value="PRICHEXTENSN"/>
</dbReference>
<sequence length="890" mass="98765">MYNGIGLTTPRGSGTNGYVVRNLSALRAHQSAADRASAWDIAPPKHREPDAAILEHEKKRKVEVKCLELQLELEEKGLEEDEIEKQVDELRTKLLANLNAMASNAKGLKPSDTHAIAAAKKEELNKMARALGTRSDYTEGEAFDREKQEENRVRRMAEREERDRQRDEEREKMRLQKEKWEAERKERERLRRREEDRRRKEREEEMNRRERMPPPPMPPRDREYRDRRSRSPVRRDPAVRDRDYDDRRRRPVSRSPSPPPRGRRPSSPSLSPPPRGRRPSSRSPSPPPRAARRFSSRSPSPPPRARRPPTRSPSPPLRTRRPPTRSPSPPPRRVRRRFDSRSPSPQPPYRRSGSVEPPSRGARGISDSPPPYPPKSPPPRYRRDRGRSPSRTPSRSPPRGAGRGGRDSRSPSPPELRHASSLPENAPHPAASIPDVPSTKYTAVTHPEDPSSVPRSVKAMIDRSSAYVLPVYARPPVIMSHGKGAYIWDTEGRRYLDFSAGIAVNALGHSDMGVANVMASEAGTLLHASNVYHNKWAGQLAELLVKLTQQEGGLGWETGSTHPPQGATSGAKVFFSNSGTEANEGALKVARKVGKARWAASTGKSWDDPACDKHEIVCFERGFHGRSMGALSVTTNPKYQKPFAPLLPGVKVGRLNVLEDLDRLLSEKTCAVIVEPIQGEGGVHAADVAWLQALRKKCDEVGAVLIYDEIQCGLYRTGSLWAHSTMPIEAHPDVVTMAKPLANGYPIGAVLMRDDVAETMTAGSHGTTFGGSPLACALGFHVLSRISERSFVSNTMEMSAYLSGRLAQLPRWFPSMVQPGVRGRGLIMGLGFKDASQPGEVVQMARERGVLLLTAGNDAVRLVPSLNIGRTEVDLAVNVIESCLHVMQNA</sequence>
<gene>
    <name evidence="9" type="ORF">C8Q71DRAFT_903120</name>
</gene>
<dbReference type="InterPro" id="IPR005814">
    <property type="entry name" value="Aminotrans_3"/>
</dbReference>
<dbReference type="InterPro" id="IPR015424">
    <property type="entry name" value="PyrdxlP-dep_Trfase"/>
</dbReference>
<keyword evidence="4 9" id="KW-0808">Transferase</keyword>
<evidence type="ECO:0000256" key="3">
    <source>
        <dbReference type="ARBA" id="ARBA00022576"/>
    </source>
</evidence>
<dbReference type="GO" id="GO:0016740">
    <property type="term" value="F:transferase activity"/>
    <property type="evidence" value="ECO:0007669"/>
    <property type="project" value="UniProtKB-KW"/>
</dbReference>
<comment type="cofactor">
    <cofactor evidence="1">
        <name>pyridoxal 5'-phosphate</name>
        <dbReference type="ChEBI" id="CHEBI:597326"/>
    </cofactor>
</comment>
<dbReference type="PANTHER" id="PTHR11986:SF79">
    <property type="entry name" value="ACETYLORNITHINE AMINOTRANSFERASE, MITOCHONDRIAL"/>
    <property type="match status" value="1"/>
</dbReference>
<dbReference type="InterPro" id="IPR049704">
    <property type="entry name" value="Aminotrans_3_PPA_site"/>
</dbReference>
<dbReference type="InterPro" id="IPR050103">
    <property type="entry name" value="Class-III_PLP-dep_AT"/>
</dbReference>
<evidence type="ECO:0000256" key="7">
    <source>
        <dbReference type="SAM" id="MobiDB-lite"/>
    </source>
</evidence>
<dbReference type="RefSeq" id="XP_047784807.1">
    <property type="nucleotide sequence ID" value="XM_047928810.1"/>
</dbReference>
<feature type="compositionally biased region" description="Basic and acidic residues" evidence="7">
    <location>
        <begin position="142"/>
        <end position="212"/>
    </location>
</feature>
<dbReference type="InterPro" id="IPR015422">
    <property type="entry name" value="PyrdxlP-dep_Trfase_small"/>
</dbReference>
<keyword evidence="6" id="KW-0175">Coiled coil</keyword>
<keyword evidence="3" id="KW-0032">Aminotransferase</keyword>
<dbReference type="EMBL" id="JADCUA010000001">
    <property type="protein sequence ID" value="KAH9843997.1"/>
    <property type="molecule type" value="Genomic_DNA"/>
</dbReference>
<evidence type="ECO:0000256" key="6">
    <source>
        <dbReference type="SAM" id="Coils"/>
    </source>
</evidence>
<dbReference type="Gene3D" id="3.90.1150.10">
    <property type="entry name" value="Aspartate Aminotransferase, domain 1"/>
    <property type="match status" value="1"/>
</dbReference>
<feature type="coiled-coil region" evidence="6">
    <location>
        <begin position="64"/>
        <end position="93"/>
    </location>
</feature>
<dbReference type="PROSITE" id="PS00600">
    <property type="entry name" value="AA_TRANSFER_CLASS_3"/>
    <property type="match status" value="1"/>
</dbReference>
<evidence type="ECO:0000259" key="8">
    <source>
        <dbReference type="SMART" id="SM01115"/>
    </source>
</evidence>
<evidence type="ECO:0000313" key="9">
    <source>
        <dbReference type="EMBL" id="KAH9843997.1"/>
    </source>
</evidence>
<evidence type="ECO:0000256" key="5">
    <source>
        <dbReference type="ARBA" id="ARBA00022898"/>
    </source>
</evidence>
<dbReference type="Pfam" id="PF00202">
    <property type="entry name" value="Aminotran_3"/>
    <property type="match status" value="1"/>
</dbReference>
<comment type="caution">
    <text evidence="9">The sequence shown here is derived from an EMBL/GenBank/DDBJ whole genome shotgun (WGS) entry which is preliminary data.</text>
</comment>
<evidence type="ECO:0000256" key="2">
    <source>
        <dbReference type="ARBA" id="ARBA00008954"/>
    </source>
</evidence>
<evidence type="ECO:0000256" key="4">
    <source>
        <dbReference type="ARBA" id="ARBA00022679"/>
    </source>
</evidence>
<organism evidence="9 10">
    <name type="scientific">Rhodofomes roseus</name>
    <dbReference type="NCBI Taxonomy" id="34475"/>
    <lineage>
        <taxon>Eukaryota</taxon>
        <taxon>Fungi</taxon>
        <taxon>Dikarya</taxon>
        <taxon>Basidiomycota</taxon>
        <taxon>Agaricomycotina</taxon>
        <taxon>Agaricomycetes</taxon>
        <taxon>Polyporales</taxon>
        <taxon>Rhodofomes</taxon>
    </lineage>
</organism>
<dbReference type="SUPFAM" id="SSF53383">
    <property type="entry name" value="PLP-dependent transferases"/>
    <property type="match status" value="1"/>
</dbReference>
<evidence type="ECO:0000256" key="1">
    <source>
        <dbReference type="ARBA" id="ARBA00001933"/>
    </source>
</evidence>
<dbReference type="InterPro" id="IPR013170">
    <property type="entry name" value="mRNA_splic_Cwf21_dom"/>
</dbReference>
<dbReference type="Proteomes" id="UP000814176">
    <property type="component" value="Unassembled WGS sequence"/>
</dbReference>
<feature type="compositionally biased region" description="Pro residues" evidence="7">
    <location>
        <begin position="368"/>
        <end position="379"/>
    </location>
</feature>
<dbReference type="Pfam" id="PF08312">
    <property type="entry name" value="cwf21"/>
    <property type="match status" value="1"/>
</dbReference>
<comment type="similarity">
    <text evidence="2">Belongs to the class-III pyridoxal-phosphate-dependent aminotransferase family.</text>
</comment>
<feature type="region of interest" description="Disordered" evidence="7">
    <location>
        <begin position="131"/>
        <end position="455"/>
    </location>
</feature>
<protein>
    <submittedName>
        <fullName evidence="9">Pyridoxal phosphate-dependent transferase</fullName>
    </submittedName>
</protein>
<dbReference type="PANTHER" id="PTHR11986">
    <property type="entry name" value="AMINOTRANSFERASE CLASS III"/>
    <property type="match status" value="1"/>
</dbReference>
<reference evidence="9 10" key="1">
    <citation type="journal article" date="2021" name="Environ. Microbiol.">
        <title>Gene family expansions and transcriptome signatures uncover fungal adaptations to wood decay.</title>
        <authorList>
            <person name="Hage H."/>
            <person name="Miyauchi S."/>
            <person name="Viragh M."/>
            <person name="Drula E."/>
            <person name="Min B."/>
            <person name="Chaduli D."/>
            <person name="Navarro D."/>
            <person name="Favel A."/>
            <person name="Norest M."/>
            <person name="Lesage-Meessen L."/>
            <person name="Balint B."/>
            <person name="Merenyi Z."/>
            <person name="de Eugenio L."/>
            <person name="Morin E."/>
            <person name="Martinez A.T."/>
            <person name="Baldrian P."/>
            <person name="Stursova M."/>
            <person name="Martinez M.J."/>
            <person name="Novotny C."/>
            <person name="Magnuson J.K."/>
            <person name="Spatafora J.W."/>
            <person name="Maurice S."/>
            <person name="Pangilinan J."/>
            <person name="Andreopoulos W."/>
            <person name="LaButti K."/>
            <person name="Hundley H."/>
            <person name="Na H."/>
            <person name="Kuo A."/>
            <person name="Barry K."/>
            <person name="Lipzen A."/>
            <person name="Henrissat B."/>
            <person name="Riley R."/>
            <person name="Ahrendt S."/>
            <person name="Nagy L.G."/>
            <person name="Grigoriev I.V."/>
            <person name="Martin F."/>
            <person name="Rosso M.N."/>
        </authorList>
    </citation>
    <scope>NUCLEOTIDE SEQUENCE [LARGE SCALE GENOMIC DNA]</scope>
    <source>
        <strain evidence="9 10">CIRM-BRFM 1785</strain>
    </source>
</reference>
<feature type="compositionally biased region" description="Basic and acidic residues" evidence="7">
    <location>
        <begin position="233"/>
        <end position="248"/>
    </location>
</feature>
<dbReference type="Gene3D" id="6.10.140.420">
    <property type="match status" value="1"/>
</dbReference>
<dbReference type="Gene3D" id="3.40.640.10">
    <property type="entry name" value="Type I PLP-dependent aspartate aminotransferase-like (Major domain)"/>
    <property type="match status" value="1"/>
</dbReference>
<proteinExistence type="inferred from homology"/>
<feature type="compositionally biased region" description="Low complexity" evidence="7">
    <location>
        <begin position="389"/>
        <end position="400"/>
    </location>
</feature>
<feature type="domain" description="CWF21" evidence="8">
    <location>
        <begin position="54"/>
        <end position="99"/>
    </location>
</feature>
<dbReference type="CDD" id="cd21372">
    <property type="entry name" value="cwf21_CWC21-like"/>
    <property type="match status" value="1"/>
</dbReference>
<dbReference type="GeneID" id="72009542"/>
<dbReference type="CDD" id="cd00610">
    <property type="entry name" value="OAT_like"/>
    <property type="match status" value="1"/>
</dbReference>
<evidence type="ECO:0000313" key="10">
    <source>
        <dbReference type="Proteomes" id="UP000814176"/>
    </source>
</evidence>
<dbReference type="InterPro" id="IPR015421">
    <property type="entry name" value="PyrdxlP-dep_Trfase_major"/>
</dbReference>